<proteinExistence type="predicted"/>
<accession>A0A1E5WLM7</accession>
<evidence type="ECO:0000313" key="1">
    <source>
        <dbReference type="EMBL" id="OEL38312.1"/>
    </source>
</evidence>
<evidence type="ECO:0000313" key="2">
    <source>
        <dbReference type="Proteomes" id="UP000095767"/>
    </source>
</evidence>
<organism evidence="1 2">
    <name type="scientific">Dichanthelium oligosanthes</name>
    <dbReference type="NCBI Taxonomy" id="888268"/>
    <lineage>
        <taxon>Eukaryota</taxon>
        <taxon>Viridiplantae</taxon>
        <taxon>Streptophyta</taxon>
        <taxon>Embryophyta</taxon>
        <taxon>Tracheophyta</taxon>
        <taxon>Spermatophyta</taxon>
        <taxon>Magnoliopsida</taxon>
        <taxon>Liliopsida</taxon>
        <taxon>Poales</taxon>
        <taxon>Poaceae</taxon>
        <taxon>PACMAD clade</taxon>
        <taxon>Panicoideae</taxon>
        <taxon>Panicodae</taxon>
        <taxon>Paniceae</taxon>
        <taxon>Dichantheliinae</taxon>
        <taxon>Dichanthelium</taxon>
    </lineage>
</organism>
<protein>
    <submittedName>
        <fullName evidence="1">Uncharacterized protein</fullName>
    </submittedName>
</protein>
<dbReference type="EMBL" id="LWDX02002221">
    <property type="protein sequence ID" value="OEL38312.1"/>
    <property type="molecule type" value="Genomic_DNA"/>
</dbReference>
<feature type="non-terminal residue" evidence="1">
    <location>
        <position position="1"/>
    </location>
</feature>
<gene>
    <name evidence="1" type="ORF">BAE44_0000669</name>
</gene>
<dbReference type="AlphaFoldDB" id="A0A1E5WLM7"/>
<reference evidence="1 2" key="1">
    <citation type="submission" date="2016-09" db="EMBL/GenBank/DDBJ databases">
        <title>The draft genome of Dichanthelium oligosanthes: A C3 panicoid grass species.</title>
        <authorList>
            <person name="Studer A.J."/>
            <person name="Schnable J.C."/>
            <person name="Brutnell T.P."/>
        </authorList>
    </citation>
    <scope>NUCLEOTIDE SEQUENCE [LARGE SCALE GENOMIC DNA]</scope>
    <source>
        <strain evidence="2">cv. Kellogg 1175</strain>
        <tissue evidence="1">Leaf</tissue>
    </source>
</reference>
<keyword evidence="2" id="KW-1185">Reference proteome</keyword>
<comment type="caution">
    <text evidence="1">The sequence shown here is derived from an EMBL/GenBank/DDBJ whole genome shotgun (WGS) entry which is preliminary data.</text>
</comment>
<name>A0A1E5WLM7_9POAL</name>
<sequence length="62" mass="6145">LFMAAVGSASASGWSTADGGYSPSNLGARKLLACVPTGCSCVILFFRLACCNGICPASGLCP</sequence>
<dbReference type="Proteomes" id="UP000095767">
    <property type="component" value="Unassembled WGS sequence"/>
</dbReference>